<dbReference type="Pfam" id="PF04307">
    <property type="entry name" value="YdjM"/>
    <property type="match status" value="1"/>
</dbReference>
<keyword evidence="1" id="KW-0472">Membrane</keyword>
<name>A0A225D8S2_9BACT</name>
<accession>A0A225D8S2</accession>
<feature type="transmembrane region" description="Helical" evidence="1">
    <location>
        <begin position="187"/>
        <end position="206"/>
    </location>
</feature>
<dbReference type="OrthoDB" id="5295350at2"/>
<dbReference type="AlphaFoldDB" id="A0A225D8S2"/>
<dbReference type="Proteomes" id="UP000214646">
    <property type="component" value="Unassembled WGS sequence"/>
</dbReference>
<evidence type="ECO:0000256" key="1">
    <source>
        <dbReference type="SAM" id="Phobius"/>
    </source>
</evidence>
<keyword evidence="1" id="KW-1133">Transmembrane helix</keyword>
<gene>
    <name evidence="2" type="ORF">FRUB_07130</name>
</gene>
<proteinExistence type="predicted"/>
<evidence type="ECO:0000313" key="2">
    <source>
        <dbReference type="EMBL" id="OWK38010.1"/>
    </source>
</evidence>
<dbReference type="InterPro" id="IPR007404">
    <property type="entry name" value="YdjM-like"/>
</dbReference>
<evidence type="ECO:0008006" key="4">
    <source>
        <dbReference type="Google" id="ProtNLM"/>
    </source>
</evidence>
<reference evidence="3" key="1">
    <citation type="submission" date="2017-06" db="EMBL/GenBank/DDBJ databases">
        <title>Genome analysis of Fimbriiglobus ruber SP5, the first member of the order Planctomycetales with confirmed chitinolytic capability.</title>
        <authorList>
            <person name="Ravin N.V."/>
            <person name="Rakitin A.L."/>
            <person name="Ivanova A.A."/>
            <person name="Beletsky A.V."/>
            <person name="Kulichevskaya I.S."/>
            <person name="Mardanov A.V."/>
            <person name="Dedysh S.N."/>
        </authorList>
    </citation>
    <scope>NUCLEOTIDE SEQUENCE [LARGE SCALE GENOMIC DNA]</scope>
    <source>
        <strain evidence="3">SP5</strain>
    </source>
</reference>
<keyword evidence="1" id="KW-0812">Transmembrane</keyword>
<comment type="caution">
    <text evidence="2">The sequence shown here is derived from an EMBL/GenBank/DDBJ whole genome shotgun (WGS) entry which is preliminary data.</text>
</comment>
<feature type="transmembrane region" description="Helical" evidence="1">
    <location>
        <begin position="139"/>
        <end position="157"/>
    </location>
</feature>
<evidence type="ECO:0000313" key="3">
    <source>
        <dbReference type="Proteomes" id="UP000214646"/>
    </source>
</evidence>
<feature type="transmembrane region" description="Helical" evidence="1">
    <location>
        <begin position="114"/>
        <end position="132"/>
    </location>
</feature>
<organism evidence="2 3">
    <name type="scientific">Fimbriiglobus ruber</name>
    <dbReference type="NCBI Taxonomy" id="1908690"/>
    <lineage>
        <taxon>Bacteria</taxon>
        <taxon>Pseudomonadati</taxon>
        <taxon>Planctomycetota</taxon>
        <taxon>Planctomycetia</taxon>
        <taxon>Gemmatales</taxon>
        <taxon>Gemmataceae</taxon>
        <taxon>Fimbriiglobus</taxon>
    </lineage>
</organism>
<dbReference type="RefSeq" id="WP_161967808.1">
    <property type="nucleotide sequence ID" value="NZ_NIDE01000014.1"/>
</dbReference>
<keyword evidence="3" id="KW-1185">Reference proteome</keyword>
<dbReference type="EMBL" id="NIDE01000014">
    <property type="protein sequence ID" value="OWK38010.1"/>
    <property type="molecule type" value="Genomic_DNA"/>
</dbReference>
<sequence length="214" mass="22603">MAGFRTHITVSTLCGVGYGAAAVDPLGFPSEAAVLAAGLTGVGGMLPDLDSDSGVPVRELSGLAAAIVPLLLARRLLASGMTHESMLATMGGLYFLIRYGGAWLVRSVSVHRGMFHSIPAMLIAGLVVYLEYRSPDRAVRLMLAGGVMIGFLSHLILDEIYSVDFNGIRLRLNKSAGSAVKFVSPSWAGTLTCYLILGGLAFLAYMDWARADAH</sequence>
<protein>
    <recommendedName>
        <fullName evidence="4">Membrane-bound metal-dependent hydrolase</fullName>
    </recommendedName>
</protein>